<evidence type="ECO:0000313" key="10">
    <source>
        <dbReference type="EMBL" id="MCI0752577.1"/>
    </source>
</evidence>
<keyword evidence="4" id="KW-0521">NADP</keyword>
<evidence type="ECO:0000259" key="9">
    <source>
        <dbReference type="SMART" id="SM01003"/>
    </source>
</evidence>
<dbReference type="SMART" id="SM01002">
    <property type="entry name" value="AlaDh_PNT_C"/>
    <property type="match status" value="1"/>
</dbReference>
<keyword evidence="5" id="KW-1278">Translocase</keyword>
<evidence type="ECO:0000256" key="7">
    <source>
        <dbReference type="ARBA" id="ARBA00048202"/>
    </source>
</evidence>
<comment type="caution">
    <text evidence="10">The sequence shown here is derived from an EMBL/GenBank/DDBJ whole genome shotgun (WGS) entry which is preliminary data.</text>
</comment>
<evidence type="ECO:0000259" key="8">
    <source>
        <dbReference type="SMART" id="SM01002"/>
    </source>
</evidence>
<evidence type="ECO:0000256" key="3">
    <source>
        <dbReference type="ARBA" id="ARBA00022741"/>
    </source>
</evidence>
<gene>
    <name evidence="10" type="ORF">MON41_02200</name>
</gene>
<dbReference type="SUPFAM" id="SSF51735">
    <property type="entry name" value="NAD(P)-binding Rossmann-fold domains"/>
    <property type="match status" value="1"/>
</dbReference>
<dbReference type="Gene3D" id="3.40.50.720">
    <property type="entry name" value="NAD(P)-binding Rossmann-like Domain"/>
    <property type="match status" value="2"/>
</dbReference>
<comment type="catalytic activity">
    <reaction evidence="7">
        <text>NAD(+) + NADPH + H(+)(in) = NADH + NADP(+) + H(+)(out)</text>
        <dbReference type="Rhea" id="RHEA:47992"/>
        <dbReference type="ChEBI" id="CHEBI:15378"/>
        <dbReference type="ChEBI" id="CHEBI:57540"/>
        <dbReference type="ChEBI" id="CHEBI:57783"/>
        <dbReference type="ChEBI" id="CHEBI:57945"/>
        <dbReference type="ChEBI" id="CHEBI:58349"/>
        <dbReference type="EC" id="7.1.1.1"/>
    </reaction>
</comment>
<dbReference type="RefSeq" id="WP_120006433.1">
    <property type="nucleotide sequence ID" value="NZ_JALBUU010000004.1"/>
</dbReference>
<keyword evidence="11" id="KW-1185">Reference proteome</keyword>
<comment type="function">
    <text evidence="1">The transhydrogenation between NADH and NADP is coupled to respiration and ATP hydrolysis and functions as a proton pump across the membrane.</text>
</comment>
<dbReference type="PANTHER" id="PTHR10160">
    <property type="entry name" value="NAD(P) TRANSHYDROGENASE"/>
    <property type="match status" value="1"/>
</dbReference>
<dbReference type="Pfam" id="PF01262">
    <property type="entry name" value="AlaDh_PNT_C"/>
    <property type="match status" value="1"/>
</dbReference>
<feature type="domain" description="Alanine dehydrogenase/pyridine nucleotide transhydrogenase N-terminal" evidence="9">
    <location>
        <begin position="4"/>
        <end position="145"/>
    </location>
</feature>
<accession>A0ABS9VZW3</accession>
<dbReference type="Pfam" id="PF05222">
    <property type="entry name" value="AlaDh_PNT_N"/>
    <property type="match status" value="1"/>
</dbReference>
<dbReference type="Proteomes" id="UP001201985">
    <property type="component" value="Unassembled WGS sequence"/>
</dbReference>
<name>A0ABS9VZW3_9PROT</name>
<organism evidence="10 11">
    <name type="scientific">Teichococcus vastitatis</name>
    <dbReference type="NCBI Taxonomy" id="2307076"/>
    <lineage>
        <taxon>Bacteria</taxon>
        <taxon>Pseudomonadati</taxon>
        <taxon>Pseudomonadota</taxon>
        <taxon>Alphaproteobacteria</taxon>
        <taxon>Acetobacterales</taxon>
        <taxon>Roseomonadaceae</taxon>
        <taxon>Roseomonas</taxon>
    </lineage>
</organism>
<evidence type="ECO:0000256" key="1">
    <source>
        <dbReference type="ARBA" id="ARBA00003943"/>
    </source>
</evidence>
<dbReference type="SMART" id="SM01003">
    <property type="entry name" value="AlaDh_PNT_N"/>
    <property type="match status" value="1"/>
</dbReference>
<evidence type="ECO:0000313" key="11">
    <source>
        <dbReference type="Proteomes" id="UP001201985"/>
    </source>
</evidence>
<reference evidence="10 11" key="1">
    <citation type="submission" date="2022-03" db="EMBL/GenBank/DDBJ databases">
        <title>Complete genome analysis of Roseomonas KG 17.1 : a prolific producer of plant growth promoters.</title>
        <authorList>
            <person name="Saadouli I."/>
            <person name="Najjari A."/>
            <person name="Mosbah A."/>
            <person name="Ouzari H.I."/>
        </authorList>
    </citation>
    <scope>NUCLEOTIDE SEQUENCE [LARGE SCALE GENOMIC DNA]</scope>
    <source>
        <strain evidence="10 11">KG17-1</strain>
    </source>
</reference>
<evidence type="ECO:0000256" key="5">
    <source>
        <dbReference type="ARBA" id="ARBA00022967"/>
    </source>
</evidence>
<protein>
    <recommendedName>
        <fullName evidence="2">proton-translocating NAD(P)(+) transhydrogenase</fullName>
        <ecNumber evidence="2">7.1.1.1</ecNumber>
    </recommendedName>
</protein>
<dbReference type="InterPro" id="IPR036291">
    <property type="entry name" value="NAD(P)-bd_dom_sf"/>
</dbReference>
<dbReference type="InterPro" id="IPR007886">
    <property type="entry name" value="AlaDH/PNT_N"/>
</dbReference>
<keyword evidence="3" id="KW-0547">Nucleotide-binding</keyword>
<dbReference type="InterPro" id="IPR007698">
    <property type="entry name" value="AlaDH/PNT_NAD(H)-bd"/>
</dbReference>
<dbReference type="NCBIfam" id="NF006942">
    <property type="entry name" value="PRK09424.1"/>
    <property type="match status" value="1"/>
</dbReference>
<dbReference type="EC" id="7.1.1.1" evidence="2"/>
<sequence>MRLAVLRERRSGETRVAATPETAKKLIALGNSVAVEAGAGLASGYPDAAYREAGAEVAADAAGALSGAGIVLKVRAPLAQGEGDLDELSLIPRGALLIGTLDAVSDPARAGAYAAAGIEACSMELLPRITRAQSMDVLSSQANLAGYRAVVEGAGAFDKGFPMLMTAAGTIPAANVFIMGAGVAGLQAIATGRRLGGRVSATDVRPAAKEEIKSLGASFVGYEDEESRAAQTTGGYAKQLSAEFYAKQAEVVAAHIAKQDVVVTTALVQGRRAPTLITAPMVASMKPGSVIVDIAADAGGNCVMTRPGEAIVTENGVKILGYRNWPGRIAGAASALYARNLLTFLTTFWDKDAGAAKLPQEDEIVRGVTLTRGGAVVHPMLAAQPAA</sequence>
<dbReference type="EMBL" id="JALBUU010000004">
    <property type="protein sequence ID" value="MCI0752577.1"/>
    <property type="molecule type" value="Genomic_DNA"/>
</dbReference>
<dbReference type="PANTHER" id="PTHR10160:SF19">
    <property type="entry name" value="PROTON-TRANSLOCATING NAD(P)(+) TRANSHYDROGENASE"/>
    <property type="match status" value="1"/>
</dbReference>
<evidence type="ECO:0000256" key="2">
    <source>
        <dbReference type="ARBA" id="ARBA00012943"/>
    </source>
</evidence>
<evidence type="ECO:0000256" key="6">
    <source>
        <dbReference type="ARBA" id="ARBA00023027"/>
    </source>
</evidence>
<keyword evidence="10" id="KW-0560">Oxidoreductase</keyword>
<keyword evidence="6" id="KW-0520">NAD</keyword>
<proteinExistence type="predicted"/>
<dbReference type="CDD" id="cd05304">
    <property type="entry name" value="Rubrum_tdh"/>
    <property type="match status" value="1"/>
</dbReference>
<feature type="domain" description="Alanine dehydrogenase/pyridine nucleotide transhydrogenase NAD(H)-binding" evidence="8">
    <location>
        <begin position="154"/>
        <end position="321"/>
    </location>
</feature>
<dbReference type="GO" id="GO:0016491">
    <property type="term" value="F:oxidoreductase activity"/>
    <property type="evidence" value="ECO:0007669"/>
    <property type="project" value="UniProtKB-KW"/>
</dbReference>
<dbReference type="SUPFAM" id="SSF52283">
    <property type="entry name" value="Formate/glycerate dehydrogenase catalytic domain-like"/>
    <property type="match status" value="1"/>
</dbReference>
<evidence type="ECO:0000256" key="4">
    <source>
        <dbReference type="ARBA" id="ARBA00022857"/>
    </source>
</evidence>